<feature type="domain" description="CUB" evidence="6">
    <location>
        <begin position="1061"/>
        <end position="1183"/>
    </location>
</feature>
<dbReference type="PANTHER" id="PTHR24251">
    <property type="entry name" value="OVOCHYMASE-RELATED"/>
    <property type="match status" value="1"/>
</dbReference>
<reference evidence="9 10" key="1">
    <citation type="journal article" date="2023" name="Sci. Data">
        <title>Genome assembly of the Korean intertidal mud-creeper Batillaria attramentaria.</title>
        <authorList>
            <person name="Patra A.K."/>
            <person name="Ho P.T."/>
            <person name="Jun S."/>
            <person name="Lee S.J."/>
            <person name="Kim Y."/>
            <person name="Won Y.J."/>
        </authorList>
    </citation>
    <scope>NUCLEOTIDE SEQUENCE [LARGE SCALE GENOMIC DNA]</scope>
    <source>
        <strain evidence="9">Wonlab-2016</strain>
    </source>
</reference>
<dbReference type="PRINTS" id="PR00258">
    <property type="entry name" value="SPERACTRCPTR"/>
</dbReference>
<dbReference type="InterPro" id="IPR000859">
    <property type="entry name" value="CUB_dom"/>
</dbReference>
<feature type="domain" description="CUB" evidence="6">
    <location>
        <begin position="585"/>
        <end position="702"/>
    </location>
</feature>
<keyword evidence="10" id="KW-1185">Reference proteome</keyword>
<feature type="domain" description="SRCR" evidence="7">
    <location>
        <begin position="34"/>
        <end position="137"/>
    </location>
</feature>
<feature type="chain" id="PRO_5044825203" evidence="5">
    <location>
        <begin position="27"/>
        <end position="1626"/>
    </location>
</feature>
<organism evidence="9 10">
    <name type="scientific">Batillaria attramentaria</name>
    <dbReference type="NCBI Taxonomy" id="370345"/>
    <lineage>
        <taxon>Eukaryota</taxon>
        <taxon>Metazoa</taxon>
        <taxon>Spiralia</taxon>
        <taxon>Lophotrochozoa</taxon>
        <taxon>Mollusca</taxon>
        <taxon>Gastropoda</taxon>
        <taxon>Caenogastropoda</taxon>
        <taxon>Sorbeoconcha</taxon>
        <taxon>Cerithioidea</taxon>
        <taxon>Batillariidae</taxon>
        <taxon>Batillaria</taxon>
    </lineage>
</organism>
<evidence type="ECO:0000259" key="8">
    <source>
        <dbReference type="PROSITE" id="PS51220"/>
    </source>
</evidence>
<dbReference type="Proteomes" id="UP001519460">
    <property type="component" value="Unassembled WGS sequence"/>
</dbReference>
<dbReference type="SMART" id="SM00042">
    <property type="entry name" value="CUB"/>
    <property type="match status" value="8"/>
</dbReference>
<dbReference type="EMBL" id="JACVVK020000378">
    <property type="protein sequence ID" value="KAK7476361.1"/>
    <property type="molecule type" value="Genomic_DNA"/>
</dbReference>
<evidence type="ECO:0000256" key="2">
    <source>
        <dbReference type="ARBA" id="ARBA00023157"/>
    </source>
</evidence>
<keyword evidence="2 4" id="KW-1015">Disulfide bond</keyword>
<evidence type="ECO:0000259" key="7">
    <source>
        <dbReference type="PROSITE" id="PS50287"/>
    </source>
</evidence>
<dbReference type="PROSITE" id="PS50287">
    <property type="entry name" value="SRCR_2"/>
    <property type="match status" value="2"/>
</dbReference>
<gene>
    <name evidence="9" type="ORF">BaRGS_00032420</name>
</gene>
<dbReference type="InterPro" id="IPR001190">
    <property type="entry name" value="SRCR"/>
</dbReference>
<comment type="caution">
    <text evidence="9">The sequence shown here is derived from an EMBL/GenBank/DDBJ whole genome shotgun (WGS) entry which is preliminary data.</text>
</comment>
<feature type="signal peptide" evidence="5">
    <location>
        <begin position="1"/>
        <end position="26"/>
    </location>
</feature>
<name>A0ABD0JN24_9CAEN</name>
<feature type="domain" description="SRCR" evidence="7">
    <location>
        <begin position="146"/>
        <end position="257"/>
    </location>
</feature>
<dbReference type="InterPro" id="IPR036772">
    <property type="entry name" value="SRCR-like_dom_sf"/>
</dbReference>
<evidence type="ECO:0000256" key="3">
    <source>
        <dbReference type="PROSITE-ProRule" id="PRU00059"/>
    </source>
</evidence>
<feature type="domain" description="NIDO" evidence="8">
    <location>
        <begin position="1385"/>
        <end position="1547"/>
    </location>
</feature>
<feature type="domain" description="CUB" evidence="6">
    <location>
        <begin position="1187"/>
        <end position="1306"/>
    </location>
</feature>
<dbReference type="PROSITE" id="PS51220">
    <property type="entry name" value="NIDO"/>
    <property type="match status" value="1"/>
</dbReference>
<feature type="disulfide bond" evidence="3">
    <location>
        <begin position="1187"/>
        <end position="1214"/>
    </location>
</feature>
<evidence type="ECO:0000259" key="6">
    <source>
        <dbReference type="PROSITE" id="PS01180"/>
    </source>
</evidence>
<feature type="domain" description="CUB" evidence="6">
    <location>
        <begin position="820"/>
        <end position="943"/>
    </location>
</feature>
<feature type="domain" description="CUB" evidence="6">
    <location>
        <begin position="948"/>
        <end position="1060"/>
    </location>
</feature>
<dbReference type="FunFam" id="2.60.120.290:FF:000005">
    <property type="entry name" value="Procollagen C-endopeptidase enhancer 1"/>
    <property type="match status" value="2"/>
</dbReference>
<evidence type="ECO:0000313" key="10">
    <source>
        <dbReference type="Proteomes" id="UP001519460"/>
    </source>
</evidence>
<comment type="caution">
    <text evidence="4">Lacks conserved residue(s) required for the propagation of feature annotation.</text>
</comment>
<evidence type="ECO:0000313" key="9">
    <source>
        <dbReference type="EMBL" id="KAK7476361.1"/>
    </source>
</evidence>
<accession>A0ABD0JN24</accession>
<dbReference type="Gene3D" id="2.60.120.290">
    <property type="entry name" value="Spermadhesin, CUB domain"/>
    <property type="match status" value="8"/>
</dbReference>
<keyword evidence="5" id="KW-0732">Signal</keyword>
<proteinExistence type="predicted"/>
<dbReference type="SMART" id="SM00202">
    <property type="entry name" value="SR"/>
    <property type="match status" value="2"/>
</dbReference>
<evidence type="ECO:0000256" key="4">
    <source>
        <dbReference type="PROSITE-ProRule" id="PRU00196"/>
    </source>
</evidence>
<feature type="disulfide bond" evidence="4">
    <location>
        <begin position="75"/>
        <end position="136"/>
    </location>
</feature>
<dbReference type="SUPFAM" id="SSF49854">
    <property type="entry name" value="Spermadhesin, CUB domain"/>
    <property type="match status" value="9"/>
</dbReference>
<dbReference type="Pfam" id="PF00431">
    <property type="entry name" value="CUB"/>
    <property type="match status" value="8"/>
</dbReference>
<keyword evidence="1" id="KW-0677">Repeat</keyword>
<dbReference type="Pfam" id="PF00530">
    <property type="entry name" value="SRCR"/>
    <property type="match status" value="2"/>
</dbReference>
<dbReference type="PROSITE" id="PS01180">
    <property type="entry name" value="CUB"/>
    <property type="match status" value="8"/>
</dbReference>
<sequence length="1626" mass="180604">MALGLFGLNSPLLLCVIASCCLLVASEDNKDGDVRLIGPNKNENYEGRVEYFRHGVWLSLCGDYVDRNNIPGAICRQLGYPAEGALLFYGGAYGPAPGETYRGRIYCNSYAASLSDCNAVDQEVNCNPIKAIGISCDNNRTIAKTTRLRGNADPHEGRLELFVNGVWGTVCRSDSRANYIYNYINARVACQELFGAGFGGSPIPPPQTVRRFGLAPYGAIFRSSVSCTGSEHKLIDCPYSPTELTCTHENDAGMECFQVPDGCGGYIHSAQGVGTIQSPGFPNGHNYTHDTDCVVDGGGYHDLASVHSSSTSDIISQNLHLQNLMYVRFHAPAGSAGLKFKVSWVASCGHYYFSSSGTFYSPGYSSHSSYSPNLDCTYVIRQSVGYAVRLTFNSFHLDGKINGTCRDSVQVYNGDNTSASVLGGPFCGSTRPVELISTTNVVMIKFHSDNHTQNTSRGFQIAYSRIQAGKGCGGTFQATAGKVGTFHSPGFPRNYENNLDCTYTISSSNEDNGINFTINSLNLEYNDYIEIRDGDSPNAPVLYGHFSSGSLPFVVTSSRNAMRIRFRSDYHYTYSGWNATYTASCMKIFTARNDNFRSPERFRSGSSDEDCVYTIRQQAGFIIRLKFDAIGLGKTNGTCQESFKVYDGDTESAHVLGGPYCGDVIPPTLDSTNNVVIIKFHSNITTSDTSPGFSFNISYIAIGKAVLFALLPECGTIFTSSSGYVRSPGYNGPYPPQLDCSYIIRQYPGYVVRLQPTTYRLDNDGDECPDFVTIHDGHNISAPVLGGPYCANNRSPLLMSTQNVVVVRFHTDNVTSISKTGFSLANVYSSSSSYYTVDSPGYSGQYPPNLDCTYVIRQRPEFTFRLNFRDFALDLENGTCDGDFLKVYDGKNESAPVLGGPYCGSSSSSRELVSNHSEVTFRFKSDSHSSDSARGFRVTCYRVEPDPVVTNLTQDNGTIESPGYPDMYTNDTDYEWSITTEPYKRLVLTFHDFRMQPCTNNRNRLEIHDGGRNGRILLSPCQSGTPTPITSDSNVMYIKMISSGDYGVPRNKFRAFWREVCPLRSLSADSSVRTLSSIKYQSVSPPDLDCGFLINSSNYQWYYISLNFTSFRLDEPTDGACQDYVQVYDGRSDVETPLLGERLCGTSLPTSLSSTQGVMYIHFHTDAVNNMNSTGFTATYQRLEKKCKDQRMTAPEGNFTSPAFPYQYPPSSYCVWTITVAPSDKIELTFEEFNVGYLSSGNRFCDGAHIRLYDSDKVDANRVIDTLCGSTTAPKITSLSNSLTVVLNSFGNSYSANGFRASYTSVNVDVADVSKYDLFKYGPDAKDTVVKMTNPSSMEEVLIKAGFSFGKERQDKVYIGKNGLISIRYRYPWPELPVYGMVVCAYCAYIDDTDSAGGIYYHLYEDKGATDTEDAAVLKKATEDVQKFSPSHDFRATVALVVTWDRVKQGRYSNVAFTPDQKDGEATFQLALISNGQTSYVLVYYLTGSMTWEYRGHWYYVIIGASDGERENYQLNMYSKTRNAYKIDEVFGNTGRKGVWIYKVGETPPSPSQVCKNWISRNSPKKAERQSGFDRLPRCPCAANDVWRRTRFMWTFSRWVPRARLWCYRLNRANSRDFYPYGKVKK</sequence>
<feature type="disulfide bond" evidence="4">
    <location>
        <begin position="227"/>
        <end position="237"/>
    </location>
</feature>
<dbReference type="Gene3D" id="3.10.250.10">
    <property type="entry name" value="SRCR-like domain"/>
    <property type="match status" value="2"/>
</dbReference>
<dbReference type="CDD" id="cd00041">
    <property type="entry name" value="CUB"/>
    <property type="match status" value="8"/>
</dbReference>
<evidence type="ECO:0000256" key="5">
    <source>
        <dbReference type="SAM" id="SignalP"/>
    </source>
</evidence>
<evidence type="ECO:0000256" key="1">
    <source>
        <dbReference type="ARBA" id="ARBA00022737"/>
    </source>
</evidence>
<dbReference type="SMART" id="SM00539">
    <property type="entry name" value="NIDO"/>
    <property type="match status" value="1"/>
</dbReference>
<feature type="domain" description="CUB" evidence="6">
    <location>
        <begin position="472"/>
        <end position="584"/>
    </location>
</feature>
<feature type="domain" description="CUB" evidence="6">
    <location>
        <begin position="714"/>
        <end position="813"/>
    </location>
</feature>
<feature type="disulfide bond" evidence="4">
    <location>
        <begin position="107"/>
        <end position="117"/>
    </location>
</feature>
<feature type="domain" description="CUB" evidence="6">
    <location>
        <begin position="348"/>
        <end position="466"/>
    </location>
</feature>
<dbReference type="SUPFAM" id="SSF56487">
    <property type="entry name" value="SRCR-like"/>
    <property type="match status" value="2"/>
</dbReference>
<dbReference type="InterPro" id="IPR003886">
    <property type="entry name" value="NIDO_dom"/>
</dbReference>
<dbReference type="Pfam" id="PF06119">
    <property type="entry name" value="NIDO"/>
    <property type="match status" value="1"/>
</dbReference>
<dbReference type="InterPro" id="IPR035914">
    <property type="entry name" value="Sperma_CUB_dom_sf"/>
</dbReference>
<protein>
    <submittedName>
        <fullName evidence="9">Uncharacterized protein</fullName>
    </submittedName>
</protein>